<gene>
    <name evidence="1" type="ORF">DPM35_29695</name>
</gene>
<dbReference type="EMBL" id="QMBQ01000012">
    <property type="protein sequence ID" value="RAZ71749.1"/>
    <property type="molecule type" value="Genomic_DNA"/>
</dbReference>
<dbReference type="GO" id="GO:0009399">
    <property type="term" value="P:nitrogen fixation"/>
    <property type="evidence" value="ECO:0007669"/>
    <property type="project" value="InterPro"/>
</dbReference>
<dbReference type="GO" id="GO:0030151">
    <property type="term" value="F:molybdenum ion binding"/>
    <property type="evidence" value="ECO:0007669"/>
    <property type="project" value="InterPro"/>
</dbReference>
<reference evidence="1 2" key="2">
    <citation type="submission" date="2018-07" db="EMBL/GenBank/DDBJ databases">
        <title>Diversity of Mesorhizobium strains in Brazil.</title>
        <authorList>
            <person name="Helene L.C.F."/>
            <person name="Dall'Agnol R."/>
            <person name="Delamuta J.R.M."/>
            <person name="Hungria M."/>
        </authorList>
    </citation>
    <scope>NUCLEOTIDE SEQUENCE [LARGE SCALE GENOMIC DNA]</scope>
    <source>
        <strain evidence="1 2">CNPSo 3140</strain>
    </source>
</reference>
<name>A0A330GGK6_9HYPH</name>
<proteinExistence type="predicted"/>
<dbReference type="Pfam" id="PF04891">
    <property type="entry name" value="NifQ"/>
    <property type="match status" value="1"/>
</dbReference>
<keyword evidence="2" id="KW-1185">Reference proteome</keyword>
<evidence type="ECO:0000313" key="1">
    <source>
        <dbReference type="EMBL" id="RAZ71749.1"/>
    </source>
</evidence>
<dbReference type="OrthoDB" id="192277at2"/>
<evidence type="ECO:0000313" key="2">
    <source>
        <dbReference type="Proteomes" id="UP000251956"/>
    </source>
</evidence>
<dbReference type="InterPro" id="IPR006975">
    <property type="entry name" value="NifQ"/>
</dbReference>
<sequence>MFSVKRRRRLTRFDQHALSCILLRALDEIDAGTGTATEATGLSRAELREMLTYGFPHINISAFALARAADPEPNVEEQQLRDLLLAHARPCDPVSASFAKIIAHRAMRTHCLWQDLGLFDRDELSRLLAIHFPTLVSSAENIGLKKSCLSKGLQGPRCFNSRAPGGPTATSPAGKR</sequence>
<dbReference type="Proteomes" id="UP000251956">
    <property type="component" value="Unassembled WGS sequence"/>
</dbReference>
<protein>
    <submittedName>
        <fullName evidence="1">Nitrogen fixation protein NifQ</fullName>
    </submittedName>
</protein>
<dbReference type="AlphaFoldDB" id="A0A330GGK6"/>
<comment type="caution">
    <text evidence="1">The sequence shown here is derived from an EMBL/GenBank/DDBJ whole genome shotgun (WGS) entry which is preliminary data.</text>
</comment>
<reference evidence="2" key="1">
    <citation type="submission" date="2018-06" db="EMBL/GenBank/DDBJ databases">
        <authorList>
            <person name="Helene L.C."/>
            <person name="Dall'Agnol R."/>
            <person name="Delamuta J.R."/>
            <person name="Hungria M."/>
        </authorList>
    </citation>
    <scope>NUCLEOTIDE SEQUENCE [LARGE SCALE GENOMIC DNA]</scope>
    <source>
        <strain evidence="2">CNPSo 3140</strain>
    </source>
</reference>
<accession>A0A330GGK6</accession>
<organism evidence="1 2">
    <name type="scientific">Mesorhizobium atlanticum</name>
    <dbReference type="NCBI Taxonomy" id="2233532"/>
    <lineage>
        <taxon>Bacteria</taxon>
        <taxon>Pseudomonadati</taxon>
        <taxon>Pseudomonadota</taxon>
        <taxon>Alphaproteobacteria</taxon>
        <taxon>Hyphomicrobiales</taxon>
        <taxon>Phyllobacteriaceae</taxon>
        <taxon>Mesorhizobium</taxon>
    </lineage>
</organism>